<dbReference type="InterPro" id="IPR000620">
    <property type="entry name" value="EamA_dom"/>
</dbReference>
<feature type="domain" description="EamA" evidence="2">
    <location>
        <begin position="151"/>
        <end position="276"/>
    </location>
</feature>
<evidence type="ECO:0000313" key="3">
    <source>
        <dbReference type="EMBL" id="MCG7503478.1"/>
    </source>
</evidence>
<feature type="transmembrane region" description="Helical" evidence="1">
    <location>
        <begin position="210"/>
        <end position="229"/>
    </location>
</feature>
<dbReference type="RefSeq" id="WP_239360812.1">
    <property type="nucleotide sequence ID" value="NZ_JAKREW010000001.1"/>
</dbReference>
<dbReference type="Proteomes" id="UP001201701">
    <property type="component" value="Unassembled WGS sequence"/>
</dbReference>
<reference evidence="3 4" key="1">
    <citation type="submission" date="2022-02" db="EMBL/GenBank/DDBJ databases">
        <title>Draft genome sequence of Mezorhizobium retamae strain IRAMC:0171 isolated from Retama raetam nodules.</title>
        <authorList>
            <person name="Bengaied R."/>
            <person name="Sbissi I."/>
            <person name="Huber K."/>
            <person name="Ghodbane F."/>
            <person name="Nouioui I."/>
            <person name="Tarhouni M."/>
            <person name="Gtari M."/>
        </authorList>
    </citation>
    <scope>NUCLEOTIDE SEQUENCE [LARGE SCALE GENOMIC DNA]</scope>
    <source>
        <strain evidence="3 4">IRAMC:0171</strain>
    </source>
</reference>
<dbReference type="Pfam" id="PF00892">
    <property type="entry name" value="EamA"/>
    <property type="match status" value="2"/>
</dbReference>
<feature type="transmembrane region" description="Helical" evidence="1">
    <location>
        <begin position="126"/>
        <end position="144"/>
    </location>
</feature>
<keyword evidence="1" id="KW-1133">Transmembrane helix</keyword>
<feature type="transmembrane region" description="Helical" evidence="1">
    <location>
        <begin position="38"/>
        <end position="56"/>
    </location>
</feature>
<feature type="transmembrane region" description="Helical" evidence="1">
    <location>
        <begin position="265"/>
        <end position="282"/>
    </location>
</feature>
<dbReference type="PANTHER" id="PTHR22911:SF135">
    <property type="entry name" value="BLR4310 PROTEIN"/>
    <property type="match status" value="1"/>
</dbReference>
<evidence type="ECO:0000313" key="4">
    <source>
        <dbReference type="Proteomes" id="UP001201701"/>
    </source>
</evidence>
<name>A0ABS9Q7T8_9HYPH</name>
<organism evidence="3 4">
    <name type="scientific">Mesorhizobium retamae</name>
    <dbReference type="NCBI Taxonomy" id="2912854"/>
    <lineage>
        <taxon>Bacteria</taxon>
        <taxon>Pseudomonadati</taxon>
        <taxon>Pseudomonadota</taxon>
        <taxon>Alphaproteobacteria</taxon>
        <taxon>Hyphomicrobiales</taxon>
        <taxon>Phyllobacteriaceae</taxon>
        <taxon>Mesorhizobium</taxon>
    </lineage>
</organism>
<evidence type="ECO:0000259" key="2">
    <source>
        <dbReference type="Pfam" id="PF00892"/>
    </source>
</evidence>
<dbReference type="EMBL" id="JAKREW010000001">
    <property type="protein sequence ID" value="MCG7503478.1"/>
    <property type="molecule type" value="Genomic_DNA"/>
</dbReference>
<dbReference type="PANTHER" id="PTHR22911">
    <property type="entry name" value="ACYL-MALONYL CONDENSING ENZYME-RELATED"/>
    <property type="match status" value="1"/>
</dbReference>
<dbReference type="SUPFAM" id="SSF103481">
    <property type="entry name" value="Multidrug resistance efflux transporter EmrE"/>
    <property type="match status" value="2"/>
</dbReference>
<keyword evidence="1" id="KW-0472">Membrane</keyword>
<feature type="transmembrane region" description="Helical" evidence="1">
    <location>
        <begin position="95"/>
        <end position="117"/>
    </location>
</feature>
<protein>
    <submittedName>
        <fullName evidence="3">DMT family transporter</fullName>
    </submittedName>
</protein>
<keyword evidence="4" id="KW-1185">Reference proteome</keyword>
<comment type="caution">
    <text evidence="3">The sequence shown here is derived from an EMBL/GenBank/DDBJ whole genome shotgun (WGS) entry which is preliminary data.</text>
</comment>
<proteinExistence type="predicted"/>
<feature type="transmembrane region" description="Helical" evidence="1">
    <location>
        <begin position="241"/>
        <end position="259"/>
    </location>
</feature>
<evidence type="ECO:0000256" key="1">
    <source>
        <dbReference type="SAM" id="Phobius"/>
    </source>
</evidence>
<dbReference type="InterPro" id="IPR037185">
    <property type="entry name" value="EmrE-like"/>
</dbReference>
<gene>
    <name evidence="3" type="ORF">L4923_00440</name>
</gene>
<sequence>MPLSPNLRGALYIMVAMVGFAFNDAITKHSSASMNTAQVMLVRGVFASTLVAMLAWRHGALATPRLALHPLIALRALAESGGTLCFLLALAHLPLANVSAVMQALPLAVTMGAALVFGEGVGWRRWLAIVAGFIGVMIVVRPGFEGFSSYSLLALASVVCCVVRDLVTKKIPAEIPTLLVSTTTAMIITILGALLLVPMGGWTPMSSSDLTLLAIAAVLVLIGYQFVILSMRTGDVSFVAPYRYTALLWSMLLGFGVFGDLPDSAMLLGSAIVVASGLYTFYRERVVGRPRNADESTGPAMEPDGI</sequence>
<feature type="domain" description="EamA" evidence="2">
    <location>
        <begin position="8"/>
        <end position="140"/>
    </location>
</feature>
<accession>A0ABS9Q7T8</accession>
<feature type="transmembrane region" description="Helical" evidence="1">
    <location>
        <begin position="179"/>
        <end position="198"/>
    </location>
</feature>
<feature type="transmembrane region" description="Helical" evidence="1">
    <location>
        <begin position="68"/>
        <end position="89"/>
    </location>
</feature>
<feature type="transmembrane region" description="Helical" evidence="1">
    <location>
        <begin position="7"/>
        <end position="26"/>
    </location>
</feature>
<keyword evidence="1" id="KW-0812">Transmembrane</keyword>